<evidence type="ECO:0000259" key="3">
    <source>
        <dbReference type="Pfam" id="PF00561"/>
    </source>
</evidence>
<dbReference type="EMBL" id="BCMY01000009">
    <property type="protein sequence ID" value="GAQ43365.1"/>
    <property type="molecule type" value="Genomic_DNA"/>
</dbReference>
<evidence type="ECO:0000256" key="2">
    <source>
        <dbReference type="ARBA" id="ARBA00022801"/>
    </source>
</evidence>
<feature type="domain" description="AB hydrolase-1" evidence="3">
    <location>
        <begin position="37"/>
        <end position="318"/>
    </location>
</feature>
<keyword evidence="4" id="KW-0645">Protease</keyword>
<dbReference type="VEuPathDB" id="FungiDB:M747DRAFT_278028"/>
<organism evidence="4 5">
    <name type="scientific">Aspergillus niger</name>
    <dbReference type="NCBI Taxonomy" id="5061"/>
    <lineage>
        <taxon>Eukaryota</taxon>
        <taxon>Fungi</taxon>
        <taxon>Dikarya</taxon>
        <taxon>Ascomycota</taxon>
        <taxon>Pezizomycotina</taxon>
        <taxon>Eurotiomycetes</taxon>
        <taxon>Eurotiomycetidae</taxon>
        <taxon>Eurotiales</taxon>
        <taxon>Aspergillaceae</taxon>
        <taxon>Aspergillus</taxon>
        <taxon>Aspergillus subgen. Circumdati</taxon>
    </lineage>
</organism>
<dbReference type="InterPro" id="IPR050471">
    <property type="entry name" value="AB_hydrolase"/>
</dbReference>
<reference evidence="5" key="1">
    <citation type="journal article" date="2016" name="Genome Announc.">
        <title>Draft genome sequence of Aspergillus niger strain An76.</title>
        <authorList>
            <person name="Gong W."/>
            <person name="Cheng Z."/>
            <person name="Zhang H."/>
            <person name="Liu L."/>
            <person name="Gao P."/>
            <person name="Wang L."/>
        </authorList>
    </citation>
    <scope>NUCLEOTIDE SEQUENCE [LARGE SCALE GENOMIC DNA]</scope>
    <source>
        <strain evidence="5">An76</strain>
    </source>
</reference>
<dbReference type="InterPro" id="IPR002410">
    <property type="entry name" value="Peptidase_S33"/>
</dbReference>
<dbReference type="VEuPathDB" id="FungiDB:An16g06070"/>
<proteinExistence type="inferred from homology"/>
<keyword evidence="4" id="KW-0031">Aminopeptidase</keyword>
<protein>
    <submittedName>
        <fullName evidence="4">Prolyl aminopeptidase</fullName>
    </submittedName>
</protein>
<dbReference type="PRINTS" id="PR00793">
    <property type="entry name" value="PROAMNOPTASE"/>
</dbReference>
<dbReference type="PANTHER" id="PTHR43433:SF5">
    <property type="entry name" value="AB HYDROLASE-1 DOMAIN-CONTAINING PROTEIN"/>
    <property type="match status" value="1"/>
</dbReference>
<dbReference type="VEuPathDB" id="FungiDB:ATCC64974_68460"/>
<dbReference type="OMA" id="NGPNEFH"/>
<dbReference type="Proteomes" id="UP000068243">
    <property type="component" value="Unassembled WGS sequence"/>
</dbReference>
<comment type="similarity">
    <text evidence="1">Belongs to the peptidase S33 family.</text>
</comment>
<gene>
    <name evidence="4" type="ORF">ABL_06026</name>
</gene>
<dbReference type="Pfam" id="PF00561">
    <property type="entry name" value="Abhydrolase_1"/>
    <property type="match status" value="1"/>
</dbReference>
<name>A0A100ILC9_ASPNG</name>
<dbReference type="Gene3D" id="3.40.50.1820">
    <property type="entry name" value="alpha/beta hydrolase"/>
    <property type="match status" value="1"/>
</dbReference>
<dbReference type="PANTHER" id="PTHR43433">
    <property type="entry name" value="HYDROLASE, ALPHA/BETA FOLD FAMILY PROTEIN"/>
    <property type="match status" value="1"/>
</dbReference>
<dbReference type="PIRSF" id="PIRSF005539">
    <property type="entry name" value="Pept_S33_TRI_F1"/>
    <property type="match status" value="1"/>
</dbReference>
<accession>A0A100ILC9</accession>
<dbReference type="InterPro" id="IPR005945">
    <property type="entry name" value="Pro_imino_pep"/>
</dbReference>
<dbReference type="InterPro" id="IPR000073">
    <property type="entry name" value="AB_hydrolase_1"/>
</dbReference>
<evidence type="ECO:0000256" key="1">
    <source>
        <dbReference type="ARBA" id="ARBA00010088"/>
    </source>
</evidence>
<dbReference type="AlphaFoldDB" id="A0A100ILC9"/>
<dbReference type="PRINTS" id="PR00111">
    <property type="entry name" value="ABHYDROLASE"/>
</dbReference>
<dbReference type="SUPFAM" id="SSF53474">
    <property type="entry name" value="alpha/beta-Hydrolases"/>
    <property type="match status" value="1"/>
</dbReference>
<keyword evidence="2" id="KW-0378">Hydrolase</keyword>
<evidence type="ECO:0000313" key="5">
    <source>
        <dbReference type="Proteomes" id="UP000068243"/>
    </source>
</evidence>
<evidence type="ECO:0000313" key="4">
    <source>
        <dbReference type="EMBL" id="GAQ43365.1"/>
    </source>
</evidence>
<dbReference type="GO" id="GO:0004177">
    <property type="term" value="F:aminopeptidase activity"/>
    <property type="evidence" value="ECO:0007669"/>
    <property type="project" value="UniProtKB-KW"/>
</dbReference>
<dbReference type="InterPro" id="IPR029058">
    <property type="entry name" value="AB_hydrolase_fold"/>
</dbReference>
<dbReference type="GO" id="GO:0006508">
    <property type="term" value="P:proteolysis"/>
    <property type="evidence" value="ECO:0007669"/>
    <property type="project" value="InterPro"/>
</dbReference>
<comment type="caution">
    <text evidence="4">The sequence shown here is derived from an EMBL/GenBank/DDBJ whole genome shotgun (WGS) entry which is preliminary data.</text>
</comment>
<dbReference type="VEuPathDB" id="FungiDB:ASPNIDRAFT2_1124496"/>
<dbReference type="OrthoDB" id="190201at2759"/>
<sequence length="333" mass="37483">MVASTIQEGTAPFHYDSLPKPAQTWYRVYGDIKAGTPLVVLHGGPGFCHNYMLPLAALASDRAVILYDQIGNGLSSHYPEKRGDQGFWTVDLFIAELENLLQHLGIAGQFDLLGHSWGGMMGMDFAARQPAGLRRLILSNSPASVAVWLESVNRLRATLPQEIQDTLQKCEAEGRLDSKEYENATVEFLSRFCCRTQPWPEELMQSLVWTTEKDSTVAASMYVAHLPEFFLRLPLYSVFSMMPRANGSRLGPSEFWVEGSLKNWSALDHIHRIQVPTLVINGKYDEAQDSAVEPLFWGIDKVKWITLSEGSHCPQFDDREKYLQVVDEFLGRA</sequence>